<organism evidence="2 3">
    <name type="scientific">Legionella septentrionalis</name>
    <dbReference type="NCBI Taxonomy" id="2498109"/>
    <lineage>
        <taxon>Bacteria</taxon>
        <taxon>Pseudomonadati</taxon>
        <taxon>Pseudomonadota</taxon>
        <taxon>Gammaproteobacteria</taxon>
        <taxon>Legionellales</taxon>
        <taxon>Legionellaceae</taxon>
        <taxon>Legionella</taxon>
    </lineage>
</organism>
<sequence length="141" mass="16014">MEQYMQKIANLESIGVKFTELLKQVGIENQEQLLARCGPRKERQALAKQLGINAKLLLKWTQQADLARISGIGDDYAELLLQVRIDSVPALAQSNSKKLLSHMQQINEQNNLVKKLPNVTHLESWIEQAKNLPALVERDLF</sequence>
<dbReference type="EMBL" id="RZGR01000018">
    <property type="protein sequence ID" value="RUQ85274.1"/>
    <property type="molecule type" value="Genomic_DNA"/>
</dbReference>
<name>A0A433JIR0_9GAMM</name>
<comment type="caution">
    <text evidence="2">The sequence shown here is derived from an EMBL/GenBank/DDBJ whole genome shotgun (WGS) entry which is preliminary data.</text>
</comment>
<dbReference type="AlphaFoldDB" id="A0A433JIR0"/>
<proteinExistence type="predicted"/>
<accession>A0A433JIR0</accession>
<dbReference type="InterPro" id="IPR025567">
    <property type="entry name" value="DUF4332"/>
</dbReference>
<protein>
    <submittedName>
        <fullName evidence="2">DUF4332 domain-containing protein</fullName>
    </submittedName>
</protein>
<dbReference type="Proteomes" id="UP000288012">
    <property type="component" value="Unassembled WGS sequence"/>
</dbReference>
<keyword evidence="3" id="KW-1185">Reference proteome</keyword>
<evidence type="ECO:0000313" key="2">
    <source>
        <dbReference type="EMBL" id="RUQ85274.1"/>
    </source>
</evidence>
<reference evidence="2 3" key="1">
    <citation type="submission" date="2018-12" db="EMBL/GenBank/DDBJ databases">
        <title>Legionella sp,whole genome shotgun sequence.</title>
        <authorList>
            <person name="Wu H."/>
        </authorList>
    </citation>
    <scope>NUCLEOTIDE SEQUENCE [LARGE SCALE GENOMIC DNA]</scope>
    <source>
        <strain evidence="3">km714</strain>
    </source>
</reference>
<evidence type="ECO:0000313" key="3">
    <source>
        <dbReference type="Proteomes" id="UP000288012"/>
    </source>
</evidence>
<gene>
    <name evidence="2" type="ORF">EKM59_06990</name>
</gene>
<feature type="domain" description="DUF4332" evidence="1">
    <location>
        <begin position="13"/>
        <end position="132"/>
    </location>
</feature>
<evidence type="ECO:0000259" key="1">
    <source>
        <dbReference type="Pfam" id="PF14229"/>
    </source>
</evidence>
<dbReference type="Pfam" id="PF14229">
    <property type="entry name" value="DUF4332"/>
    <property type="match status" value="1"/>
</dbReference>